<name>A0A4Q7MEK5_9MICO</name>
<keyword evidence="4" id="KW-0235">DNA replication</keyword>
<proteinExistence type="inferred from homology"/>
<dbReference type="InterPro" id="IPR048466">
    <property type="entry name" value="DNA_pol3_delta-like_C"/>
</dbReference>
<dbReference type="Pfam" id="PF21694">
    <property type="entry name" value="DNA_pol3_delta_C"/>
    <property type="match status" value="1"/>
</dbReference>
<dbReference type="RefSeq" id="WP_242609545.1">
    <property type="nucleotide sequence ID" value="NZ_SGWY01000002.1"/>
</dbReference>
<protein>
    <recommendedName>
        <fullName evidence="1">DNA-directed DNA polymerase</fullName>
        <ecNumber evidence="1">2.7.7.7</ecNumber>
    </recommendedName>
</protein>
<dbReference type="AlphaFoldDB" id="A0A4Q7MEK5"/>
<evidence type="ECO:0000313" key="9">
    <source>
        <dbReference type="EMBL" id="RZS66514.1"/>
    </source>
</evidence>
<dbReference type="InterPro" id="IPR027417">
    <property type="entry name" value="P-loop_NTPase"/>
</dbReference>
<feature type="domain" description="DNA polymerase III delta subunit-like C-terminal" evidence="8">
    <location>
        <begin position="228"/>
        <end position="342"/>
    </location>
</feature>
<dbReference type="GO" id="GO:0003677">
    <property type="term" value="F:DNA binding"/>
    <property type="evidence" value="ECO:0007669"/>
    <property type="project" value="InterPro"/>
</dbReference>
<dbReference type="Gene3D" id="3.40.50.300">
    <property type="entry name" value="P-loop containing nucleotide triphosphate hydrolases"/>
    <property type="match status" value="1"/>
</dbReference>
<evidence type="ECO:0000256" key="1">
    <source>
        <dbReference type="ARBA" id="ARBA00012417"/>
    </source>
</evidence>
<keyword evidence="10" id="KW-1185">Reference proteome</keyword>
<evidence type="ECO:0000256" key="3">
    <source>
        <dbReference type="ARBA" id="ARBA00022695"/>
    </source>
</evidence>
<dbReference type="NCBIfam" id="TIGR01128">
    <property type="entry name" value="holA"/>
    <property type="match status" value="1"/>
</dbReference>
<dbReference type="SUPFAM" id="SSF48019">
    <property type="entry name" value="post-AAA+ oligomerization domain-like"/>
    <property type="match status" value="1"/>
</dbReference>
<dbReference type="InterPro" id="IPR005790">
    <property type="entry name" value="DNA_polIII_delta"/>
</dbReference>
<comment type="caution">
    <text evidence="9">The sequence shown here is derived from an EMBL/GenBank/DDBJ whole genome shotgun (WGS) entry which is preliminary data.</text>
</comment>
<dbReference type="PANTHER" id="PTHR34388">
    <property type="entry name" value="DNA POLYMERASE III SUBUNIT DELTA"/>
    <property type="match status" value="1"/>
</dbReference>
<evidence type="ECO:0000256" key="2">
    <source>
        <dbReference type="ARBA" id="ARBA00022679"/>
    </source>
</evidence>
<dbReference type="GO" id="GO:0009360">
    <property type="term" value="C:DNA polymerase III complex"/>
    <property type="evidence" value="ECO:0007669"/>
    <property type="project" value="TreeGrafter"/>
</dbReference>
<gene>
    <name evidence="9" type="ORF">EV187_2250</name>
</gene>
<dbReference type="GO" id="GO:0006261">
    <property type="term" value="P:DNA-templated DNA replication"/>
    <property type="evidence" value="ECO:0007669"/>
    <property type="project" value="TreeGrafter"/>
</dbReference>
<organism evidence="9 10">
    <name type="scientific">Agromyces ramosus</name>
    <dbReference type="NCBI Taxonomy" id="33879"/>
    <lineage>
        <taxon>Bacteria</taxon>
        <taxon>Bacillati</taxon>
        <taxon>Actinomycetota</taxon>
        <taxon>Actinomycetes</taxon>
        <taxon>Micrococcales</taxon>
        <taxon>Microbacteriaceae</taxon>
        <taxon>Agromyces</taxon>
    </lineage>
</organism>
<dbReference type="Proteomes" id="UP000293289">
    <property type="component" value="Unassembled WGS sequence"/>
</dbReference>
<evidence type="ECO:0000256" key="7">
    <source>
        <dbReference type="ARBA" id="ARBA00049244"/>
    </source>
</evidence>
<dbReference type="Gene3D" id="1.20.272.10">
    <property type="match status" value="1"/>
</dbReference>
<keyword evidence="2" id="KW-0808">Transferase</keyword>
<accession>A0A4Q7MEK5</accession>
<evidence type="ECO:0000256" key="5">
    <source>
        <dbReference type="ARBA" id="ARBA00022932"/>
    </source>
</evidence>
<dbReference type="EMBL" id="SGWY01000002">
    <property type="protein sequence ID" value="RZS66514.1"/>
    <property type="molecule type" value="Genomic_DNA"/>
</dbReference>
<dbReference type="EC" id="2.7.7.7" evidence="1"/>
<reference evidence="9 10" key="1">
    <citation type="submission" date="2019-02" db="EMBL/GenBank/DDBJ databases">
        <title>Genomic Encyclopedia of Type Strains, Phase IV (KMG-IV): sequencing the most valuable type-strain genomes for metagenomic binning, comparative biology and taxonomic classification.</title>
        <authorList>
            <person name="Goeker M."/>
        </authorList>
    </citation>
    <scope>NUCLEOTIDE SEQUENCE [LARGE SCALE GENOMIC DNA]</scope>
    <source>
        <strain evidence="9 10">DSM 43045</strain>
    </source>
</reference>
<keyword evidence="5" id="KW-0239">DNA-directed DNA polymerase</keyword>
<evidence type="ECO:0000256" key="6">
    <source>
        <dbReference type="ARBA" id="ARBA00034754"/>
    </source>
</evidence>
<keyword evidence="3" id="KW-0548">Nucleotidyltransferase</keyword>
<evidence type="ECO:0000256" key="4">
    <source>
        <dbReference type="ARBA" id="ARBA00022705"/>
    </source>
</evidence>
<sequence length="353" mass="37098">MAARTGAVRSGASRAGAPTRAKAAAIPQLAWNEVRPAPVVLITGPETVLAERASGMLRDFLRSEDPALEVSDLEADDYRRGELLTLASPSLFGEPRLIRVGAVERASDDFLIDALEYLEQTAESTTLVLRHAGGQRGKKLLDAIRAGVGGGVEIVCAELKKDVEKQDFAAAEFRAAGRSIHPRALRALVAAFADDLAELSAASRQLIADAPGEITEAVVARYYGGRVETNAFAVADAAIAGRHGEALIALRHALESGADPVPMVAAFAMKVRTMAKVSGVRGGGPQVASSLGLAPWQVDRARRDLAGWTDEGLQRAIESLAATDAAVKGAERDPVFALERLVAVIAARGRTVS</sequence>
<dbReference type="PANTHER" id="PTHR34388:SF1">
    <property type="entry name" value="DNA POLYMERASE III SUBUNIT DELTA"/>
    <property type="match status" value="1"/>
</dbReference>
<dbReference type="GO" id="GO:0003887">
    <property type="term" value="F:DNA-directed DNA polymerase activity"/>
    <property type="evidence" value="ECO:0007669"/>
    <property type="project" value="UniProtKB-KW"/>
</dbReference>
<evidence type="ECO:0000259" key="8">
    <source>
        <dbReference type="Pfam" id="PF21694"/>
    </source>
</evidence>
<evidence type="ECO:0000313" key="10">
    <source>
        <dbReference type="Proteomes" id="UP000293289"/>
    </source>
</evidence>
<comment type="catalytic activity">
    <reaction evidence="7">
        <text>DNA(n) + a 2'-deoxyribonucleoside 5'-triphosphate = DNA(n+1) + diphosphate</text>
        <dbReference type="Rhea" id="RHEA:22508"/>
        <dbReference type="Rhea" id="RHEA-COMP:17339"/>
        <dbReference type="Rhea" id="RHEA-COMP:17340"/>
        <dbReference type="ChEBI" id="CHEBI:33019"/>
        <dbReference type="ChEBI" id="CHEBI:61560"/>
        <dbReference type="ChEBI" id="CHEBI:173112"/>
        <dbReference type="EC" id="2.7.7.7"/>
    </reaction>
</comment>
<dbReference type="InterPro" id="IPR008921">
    <property type="entry name" value="DNA_pol3_clamp-load_cplx_C"/>
</dbReference>
<comment type="similarity">
    <text evidence="6">Belongs to the DNA polymerase HolA subunit family.</text>
</comment>